<accession>A0A174T5P2</accession>
<evidence type="ECO:0000256" key="1">
    <source>
        <dbReference type="ARBA" id="ARBA00004701"/>
    </source>
</evidence>
<evidence type="ECO:0000256" key="8">
    <source>
        <dbReference type="PIRNR" id="PIRNR000124"/>
    </source>
</evidence>
<proteinExistence type="inferred from homology"/>
<evidence type="ECO:0000313" key="13">
    <source>
        <dbReference type="EMBL" id="CUQ04376.1"/>
    </source>
</evidence>
<feature type="binding site" evidence="10">
    <location>
        <position position="415"/>
    </location>
    <ligand>
        <name>substrate</name>
    </ligand>
</feature>
<dbReference type="PIRSF" id="PIRSF500134">
    <property type="entry name" value="UDPglc_DH_bac"/>
    <property type="match status" value="1"/>
</dbReference>
<evidence type="ECO:0000256" key="4">
    <source>
        <dbReference type="ARBA" id="ARBA00015132"/>
    </source>
</evidence>
<dbReference type="EMBL" id="CZAB01000078">
    <property type="protein sequence ID" value="CUQ04376.1"/>
    <property type="molecule type" value="Genomic_DNA"/>
</dbReference>
<feature type="binding site" evidence="10">
    <location>
        <begin position="251"/>
        <end position="255"/>
    </location>
    <ligand>
        <name>substrate</name>
    </ligand>
</feature>
<feature type="domain" description="UDP-glucose/GDP-mannose dehydrogenase C-terminal" evidence="12">
    <location>
        <begin position="326"/>
        <end position="414"/>
    </location>
</feature>
<evidence type="ECO:0000256" key="9">
    <source>
        <dbReference type="PIRSR" id="PIRSR500134-1"/>
    </source>
</evidence>
<dbReference type="InterPro" id="IPR014027">
    <property type="entry name" value="UDP-Glc/GDP-Man_DH_C"/>
</dbReference>
<dbReference type="Proteomes" id="UP000095512">
    <property type="component" value="Unassembled WGS sequence"/>
</dbReference>
<dbReference type="Gene3D" id="3.40.50.720">
    <property type="entry name" value="NAD(P)-binding Rossmann-like Domain"/>
    <property type="match status" value="2"/>
</dbReference>
<organism evidence="13 14">
    <name type="scientific">Enterocloster clostridioformis</name>
    <dbReference type="NCBI Taxonomy" id="1531"/>
    <lineage>
        <taxon>Bacteria</taxon>
        <taxon>Bacillati</taxon>
        <taxon>Bacillota</taxon>
        <taxon>Clostridia</taxon>
        <taxon>Lachnospirales</taxon>
        <taxon>Lachnospiraceae</taxon>
        <taxon>Enterocloster</taxon>
    </lineage>
</organism>
<evidence type="ECO:0000259" key="12">
    <source>
        <dbReference type="SMART" id="SM00984"/>
    </source>
</evidence>
<evidence type="ECO:0000256" key="2">
    <source>
        <dbReference type="ARBA" id="ARBA00006601"/>
    </source>
</evidence>
<evidence type="ECO:0000256" key="7">
    <source>
        <dbReference type="ARBA" id="ARBA00047473"/>
    </source>
</evidence>
<dbReference type="GO" id="GO:0003979">
    <property type="term" value="F:UDP-glucose 6-dehydrogenase activity"/>
    <property type="evidence" value="ECO:0007669"/>
    <property type="project" value="UniProtKB-EC"/>
</dbReference>
<feature type="binding site" evidence="11">
    <location>
        <position position="340"/>
    </location>
    <ligand>
        <name>NAD(+)</name>
        <dbReference type="ChEBI" id="CHEBI:57540"/>
    </ligand>
</feature>
<dbReference type="InterPro" id="IPR001732">
    <property type="entry name" value="UDP-Glc/GDP-Man_DH_N"/>
</dbReference>
<feature type="binding site" evidence="11">
    <location>
        <position position="37"/>
    </location>
    <ligand>
        <name>NAD(+)</name>
        <dbReference type="ChEBI" id="CHEBI:57540"/>
    </ligand>
</feature>
<dbReference type="GO" id="GO:0051287">
    <property type="term" value="F:NAD binding"/>
    <property type="evidence" value="ECO:0007669"/>
    <property type="project" value="InterPro"/>
</dbReference>
<feature type="binding site" evidence="10">
    <location>
        <begin position="145"/>
        <end position="148"/>
    </location>
    <ligand>
        <name>substrate</name>
    </ligand>
</feature>
<dbReference type="InterPro" id="IPR017476">
    <property type="entry name" value="UDP-Glc/GDP-Man"/>
</dbReference>
<dbReference type="Pfam" id="PF03721">
    <property type="entry name" value="UDPG_MGDP_dh_N"/>
    <property type="match status" value="1"/>
</dbReference>
<dbReference type="PIRSF" id="PIRSF000124">
    <property type="entry name" value="UDPglc_GDPman_dh"/>
    <property type="match status" value="1"/>
</dbReference>
<evidence type="ECO:0000256" key="10">
    <source>
        <dbReference type="PIRSR" id="PIRSR500134-2"/>
    </source>
</evidence>
<keyword evidence="5 8" id="KW-0560">Oxidoreductase</keyword>
<feature type="binding site" evidence="10">
    <location>
        <position position="332"/>
    </location>
    <ligand>
        <name>substrate</name>
    </ligand>
</feature>
<dbReference type="GO" id="GO:0000271">
    <property type="term" value="P:polysaccharide biosynthetic process"/>
    <property type="evidence" value="ECO:0007669"/>
    <property type="project" value="InterPro"/>
</dbReference>
<feature type="binding site" evidence="11">
    <location>
        <position position="86"/>
    </location>
    <ligand>
        <name>NAD(+)</name>
        <dbReference type="ChEBI" id="CHEBI:57540"/>
    </ligand>
</feature>
<comment type="catalytic activity">
    <reaction evidence="7 8">
        <text>UDP-alpha-D-glucose + 2 NAD(+) + H2O = UDP-alpha-D-glucuronate + 2 NADH + 3 H(+)</text>
        <dbReference type="Rhea" id="RHEA:23596"/>
        <dbReference type="ChEBI" id="CHEBI:15377"/>
        <dbReference type="ChEBI" id="CHEBI:15378"/>
        <dbReference type="ChEBI" id="CHEBI:57540"/>
        <dbReference type="ChEBI" id="CHEBI:57945"/>
        <dbReference type="ChEBI" id="CHEBI:58052"/>
        <dbReference type="ChEBI" id="CHEBI:58885"/>
        <dbReference type="EC" id="1.1.1.22"/>
    </reaction>
</comment>
<dbReference type="PANTHER" id="PTHR43750:SF2">
    <property type="entry name" value="UDP-GLUCOSE 6-DEHYDROGENASE"/>
    <property type="match status" value="1"/>
</dbReference>
<dbReference type="Pfam" id="PF00984">
    <property type="entry name" value="UDPG_MGDP_dh"/>
    <property type="match status" value="1"/>
</dbReference>
<keyword evidence="6 8" id="KW-0520">NAD</keyword>
<dbReference type="AlphaFoldDB" id="A0A174T5P2"/>
<evidence type="ECO:0000256" key="5">
    <source>
        <dbReference type="ARBA" id="ARBA00023002"/>
    </source>
</evidence>
<dbReference type="SMART" id="SM00984">
    <property type="entry name" value="UDPG_MGDP_dh_C"/>
    <property type="match status" value="1"/>
</dbReference>
<comment type="similarity">
    <text evidence="2 8">Belongs to the UDP-glucose/GDP-mannose dehydrogenase family.</text>
</comment>
<feature type="binding site" evidence="11">
    <location>
        <position position="148"/>
    </location>
    <ligand>
        <name>NAD(+)</name>
        <dbReference type="ChEBI" id="CHEBI:57540"/>
    </ligand>
</feature>
<dbReference type="RefSeq" id="WP_057572904.1">
    <property type="nucleotide sequence ID" value="NZ_CZAB01000078.1"/>
</dbReference>
<evidence type="ECO:0000313" key="14">
    <source>
        <dbReference type="Proteomes" id="UP000095512"/>
    </source>
</evidence>
<dbReference type="UniPathway" id="UPA00038">
    <property type="reaction ID" value="UER00491"/>
</dbReference>
<feature type="binding site" evidence="11">
    <location>
        <position position="121"/>
    </location>
    <ligand>
        <name>NAD(+)</name>
        <dbReference type="ChEBI" id="CHEBI:57540"/>
    </ligand>
</feature>
<feature type="binding site" evidence="10">
    <location>
        <position position="206"/>
    </location>
    <ligand>
        <name>substrate</name>
    </ligand>
</feature>
<evidence type="ECO:0000256" key="3">
    <source>
        <dbReference type="ARBA" id="ARBA00012954"/>
    </source>
</evidence>
<dbReference type="GO" id="GO:0006065">
    <property type="term" value="P:UDP-glucuronate biosynthetic process"/>
    <property type="evidence" value="ECO:0007669"/>
    <property type="project" value="UniProtKB-UniPathway"/>
</dbReference>
<dbReference type="InterPro" id="IPR013328">
    <property type="entry name" value="6PGD_dom2"/>
</dbReference>
<dbReference type="EC" id="1.1.1.22" evidence="3 8"/>
<dbReference type="PANTHER" id="PTHR43750">
    <property type="entry name" value="UDP-GLUCOSE 6-DEHYDROGENASE TUAD"/>
    <property type="match status" value="1"/>
</dbReference>
<reference evidence="13 14" key="1">
    <citation type="submission" date="2015-09" db="EMBL/GenBank/DDBJ databases">
        <authorList>
            <consortium name="Pathogen Informatics"/>
        </authorList>
    </citation>
    <scope>NUCLEOTIDE SEQUENCE [LARGE SCALE GENOMIC DNA]</scope>
    <source>
        <strain evidence="13 14">2789STDY5834865</strain>
    </source>
</reference>
<feature type="binding site" evidence="10">
    <location>
        <position position="259"/>
    </location>
    <ligand>
        <name>substrate</name>
    </ligand>
</feature>
<protein>
    <recommendedName>
        <fullName evidence="4 8">UDP-glucose 6-dehydrogenase</fullName>
        <ecNumber evidence="3 8">1.1.1.22</ecNumber>
    </recommendedName>
</protein>
<feature type="binding site" evidence="11">
    <location>
        <position position="265"/>
    </location>
    <ligand>
        <name>NAD(+)</name>
        <dbReference type="ChEBI" id="CHEBI:57540"/>
    </ligand>
</feature>
<feature type="binding site" evidence="11">
    <location>
        <position position="32"/>
    </location>
    <ligand>
        <name>NAD(+)</name>
        <dbReference type="ChEBI" id="CHEBI:57540"/>
    </ligand>
</feature>
<feature type="active site" description="Nucleophile" evidence="9">
    <location>
        <position position="262"/>
    </location>
</feature>
<name>A0A174T5P2_9FIRM</name>
<dbReference type="SUPFAM" id="SSF48179">
    <property type="entry name" value="6-phosphogluconate dehydrogenase C-terminal domain-like"/>
    <property type="match status" value="1"/>
</dbReference>
<evidence type="ECO:0000256" key="11">
    <source>
        <dbReference type="PIRSR" id="PIRSR500134-3"/>
    </source>
</evidence>
<dbReference type="SUPFAM" id="SSF52413">
    <property type="entry name" value="UDP-glucose/GDP-mannose dehydrogenase C-terminal domain"/>
    <property type="match status" value="1"/>
</dbReference>
<dbReference type="InterPro" id="IPR036291">
    <property type="entry name" value="NAD(P)-bd_dom_sf"/>
</dbReference>
<dbReference type="InterPro" id="IPR008927">
    <property type="entry name" value="6-PGluconate_DH-like_C_sf"/>
</dbReference>
<comment type="pathway">
    <text evidence="1">Nucleotide-sugar biosynthesis; UDP-alpha-D-glucuronate biosynthesis; UDP-alpha-D-glucuronate from UDP-alpha-D-glucose: step 1/1.</text>
</comment>
<dbReference type="Pfam" id="PF03720">
    <property type="entry name" value="UDPG_MGDP_dh_C"/>
    <property type="match status" value="1"/>
</dbReference>
<dbReference type="SUPFAM" id="SSF51735">
    <property type="entry name" value="NAD(P)-binding Rossmann-fold domains"/>
    <property type="match status" value="1"/>
</dbReference>
<dbReference type="Gene3D" id="1.10.1040.10">
    <property type="entry name" value="N-(1-d-carboxylethyl)-l-norvaline Dehydrogenase, domain 2"/>
    <property type="match status" value="1"/>
</dbReference>
<sequence>MKDYTIAVAGTGYVGLSIATLLSQHHKVYAVDIVPEKVELINNRKSPIQDEYIEKYLAEKELDLTATLDAKLAYSNADFVVIAAPTNYDSQKNFFDTSAVEAVIRLVMEYNSNAIMVIKSTIPVGYTKSIREKTGSKNIIFSPEFLRESKALYDNLYPSRIIVGTDMEDERLVEAAHEFAALLQEGAIKENINTLFMGFTEAEAVKLFANTYLALRVSYFNELDTYAEMKGLNTQQIINGVCLDPRIGTHYNNPSFGYGGYCLPKDTKQLLANYEDVPENLIEAIVESNRTRKDFIADRVLKMAGYYGYEEDNQYSKSKEKPATVGVYRLTMKSNSDNFRQSSIQGVMKRIKAKGATVVIYEPTLEDGSTFFGSLVVNDLEKFKAMSNAIIANRYDSCLDDVKEKVYTRDLFGRD</sequence>
<dbReference type="InterPro" id="IPR028357">
    <property type="entry name" value="UDPglc_DH_bac"/>
</dbReference>
<dbReference type="NCBIfam" id="TIGR03026">
    <property type="entry name" value="NDP-sugDHase"/>
    <property type="match status" value="1"/>
</dbReference>
<gene>
    <name evidence="13" type="primary">ugd_3</name>
    <name evidence="13" type="ORF">ERS852480_04714</name>
</gene>
<dbReference type="InterPro" id="IPR036220">
    <property type="entry name" value="UDP-Glc/GDP-Man_DH_C_sf"/>
</dbReference>
<evidence type="ECO:0000256" key="6">
    <source>
        <dbReference type="ARBA" id="ARBA00023027"/>
    </source>
</evidence>
<dbReference type="InterPro" id="IPR014026">
    <property type="entry name" value="UDP-Glc/GDP-Man_DH_dimer"/>
</dbReference>
<feature type="binding site" evidence="10">
    <location>
        <position position="333"/>
    </location>
    <ligand>
        <name>substrate</name>
    </ligand>
</feature>